<feature type="region of interest" description="Disordered" evidence="4">
    <location>
        <begin position="736"/>
        <end position="772"/>
    </location>
</feature>
<feature type="compositionally biased region" description="Polar residues" evidence="4">
    <location>
        <begin position="736"/>
        <end position="748"/>
    </location>
</feature>
<dbReference type="InterPro" id="IPR027417">
    <property type="entry name" value="P-loop_NTPase"/>
</dbReference>
<dbReference type="CDD" id="cd01428">
    <property type="entry name" value="ADK"/>
    <property type="match status" value="1"/>
</dbReference>
<evidence type="ECO:0000256" key="1">
    <source>
        <dbReference type="ARBA" id="ARBA00022679"/>
    </source>
</evidence>
<dbReference type="Pfam" id="PF00406">
    <property type="entry name" value="ADK"/>
    <property type="match status" value="6"/>
</dbReference>
<dbReference type="PANTHER" id="PTHR23359">
    <property type="entry name" value="NUCLEOTIDE KINASE"/>
    <property type="match status" value="1"/>
</dbReference>
<dbReference type="GO" id="GO:0006139">
    <property type="term" value="P:nucleobase-containing compound metabolic process"/>
    <property type="evidence" value="ECO:0007669"/>
    <property type="project" value="InterPro"/>
</dbReference>
<feature type="compositionally biased region" description="Polar residues" evidence="4">
    <location>
        <begin position="40"/>
        <end position="51"/>
    </location>
</feature>
<dbReference type="GO" id="GO:0005524">
    <property type="term" value="F:ATP binding"/>
    <property type="evidence" value="ECO:0007669"/>
    <property type="project" value="InterPro"/>
</dbReference>
<evidence type="ECO:0008006" key="7">
    <source>
        <dbReference type="Google" id="ProtNLM"/>
    </source>
</evidence>
<dbReference type="Proteomes" id="UP001497525">
    <property type="component" value="Unassembled WGS sequence"/>
</dbReference>
<dbReference type="EMBL" id="CAXLJL010000101">
    <property type="protein sequence ID" value="CAL5131673.1"/>
    <property type="molecule type" value="Genomic_DNA"/>
</dbReference>
<gene>
    <name evidence="5" type="ORF">CDAUBV1_LOCUS4184</name>
</gene>
<sequence>MKIKVVTTFSYRADNKDGQNGERFISSALTVESDVVAAQQPQQAIDYQPNAQLKGPTVSPDGAQPSPSPPSVTQGSGSPHELYPKGSEGKPEISNEKPLPKDFGKVSLLKAPRFMVIGKPCTGKTTLARQLCAQFNCELVNASDLIEYHLSHGTDYGKKIEDTLKDGHDLDDELVLSILRDKLMSPECVNNGYVIDGIPTHSEGALSIEKQLELIFSLDNGPNYLIDIQISNDALRDRWEEMRIDYESGAMYPKESYITDEERASSPPMKYYGHPDFPKVEDETRERLLIRHEELPENLEKHFKFYDSKVQTKVDDFLAKYDPNSVISVDGRVSPTERFEETMSKLQKASTRSAFKLVQPPPAPAPAVTSSLSLSRGSHQDQSSRSRTEESSLTISSIPLPAPEVPSDGKTAYPESAGRMSWAAGFRHLLSESVIRISFDADKTVWQGRTPRLVLLGKPCTGKTPLARFLCNAWECSYLNATNLINEHLAKHTPKGGEILKILQDGKDLSDSCVLELLTDQLKSTECRAYGYVLDGLPTYSEKQLTVSQQIDFLGSLEPEPYFFVVIEIPDEDLRKRWGSVRIDYATGRLYTGAFYAEPGNVSDSCDFPKLDEPISNRLITRIEEVPENLDKHFEFYNQRVNNELEAFLSRLPEGTVIRLDGRLCPSALGEALITKLRLVVQQFGLKAATLKQEPAFVRHLSSQGSGLISGTEQFLSSYPVVDPYSSTAHCPVLSTETGVTTTQGKQSDSIKKDGSPENPPRILSADSTGRDQFSVSYPSLLEPKKSPSNLPSMSTNTSNVCPDHKGCAAGGYRMGDTCPQCGINISDCKLSDLWENGPPRIMITGKPCTGKSGLAKMICETWDCVLADGTSFIREHIEKNDDYGQKVTAILREGGSLPDELITSILKDALESRDFQTKGFVIDDCPMYDRRHLTVPKQLEFLDILGIRPNYIVSIDVPNEILACRWSNSREGVRKLTNFDLPREVRVVSSTTSDSGAGNAAPPPDQLMTTDAELIKYMDPNIKFYYNDVIPVLDKWLDTNYKDKIIPLDGATSTKDMFKMLQMKLHMITHHPDVPLGELFGTLPKCTRPGQCCHRCGCRFATPQPAPDIWAEEPPRIVIFGKPCTGKTTLARRLCAHWNCQLVNATDLITYHLKANTTLGQRIRATMNEGKDLTDQFVFCILREKLLSPGCTEGGYVLDGVPTHSEKSHSIANQMEFLESLEPPPNYLIHIRIPDDVLRQRWGATRIDVNDGTLYRKCSHDCTKTPHTVRHPDFPELDQEVRERLITRHEELAENLDKHFQFYHAHMSPAINEFLKKHDASKVIDLDGTQSTLSMLHTLLYELSVMQRHPGVPTSKLFNDIETPPPPPVECPCLKHELHHYEPLADPWVEKPPRILILGMPCTGKTTLAKRLCATWGCELITATELINSELKRGCEMGEQIRAKLVAGQDLDDALVIELFKKALVEHSCKEHGYIMEGIPNHSELSLTIRQQLDLLKNLPNGPEYVIYLHLTDKQLRERWEDMRIDIEDGALYSKYNYVDKTTCLGRWTRHPDFPVVDDATKERLITRHEELEENLDKHFEFYHRVMDEHLQWFLASFDPSTVLNVDADLSPSELLQDVLLRFSVMARHPGVPTTTLFEIASDESGDTTSSCQCTCGEKRAPKDDIHISRDFWKDRVPKIMIIGNSCCGKTTLAKKMVKDWGCVLINASELIQNHLSEKTPIGREMEEVMKKGEDLKDTMVLDMLKEHLTSSDCIKRGFVIDDIPTSSEKALPIWDQIKMLNDVGAQPDFVIDIRLQEKDLLNRWEAIRIDLQSGALYGGERALRMKPAAHPTFPASSARIRQRLITRHEEILENVEKQDLFYRQCVRPVIDAYLNELGHDAVICVDGRLPPGELYRTAYNAIREHLGT</sequence>
<dbReference type="SUPFAM" id="SSF52540">
    <property type="entry name" value="P-loop containing nucleoside triphosphate hydrolases"/>
    <property type="match status" value="6"/>
</dbReference>
<feature type="compositionally biased region" description="Polar residues" evidence="4">
    <location>
        <begin position="368"/>
        <end position="377"/>
    </location>
</feature>
<organism evidence="5 6">
    <name type="scientific">Calicophoron daubneyi</name>
    <name type="common">Rumen fluke</name>
    <name type="synonym">Paramphistomum daubneyi</name>
    <dbReference type="NCBI Taxonomy" id="300641"/>
    <lineage>
        <taxon>Eukaryota</taxon>
        <taxon>Metazoa</taxon>
        <taxon>Spiralia</taxon>
        <taxon>Lophotrochozoa</taxon>
        <taxon>Platyhelminthes</taxon>
        <taxon>Trematoda</taxon>
        <taxon>Digenea</taxon>
        <taxon>Plagiorchiida</taxon>
        <taxon>Pronocephalata</taxon>
        <taxon>Paramphistomoidea</taxon>
        <taxon>Paramphistomidae</taxon>
        <taxon>Calicophoron</taxon>
    </lineage>
</organism>
<evidence type="ECO:0000313" key="6">
    <source>
        <dbReference type="Proteomes" id="UP001497525"/>
    </source>
</evidence>
<feature type="region of interest" description="Disordered" evidence="4">
    <location>
        <begin position="356"/>
        <end position="413"/>
    </location>
</feature>
<dbReference type="Gene3D" id="3.40.50.300">
    <property type="entry name" value="P-loop containing nucleotide triphosphate hydrolases"/>
    <property type="match status" value="6"/>
</dbReference>
<evidence type="ECO:0000256" key="4">
    <source>
        <dbReference type="SAM" id="MobiDB-lite"/>
    </source>
</evidence>
<evidence type="ECO:0000256" key="3">
    <source>
        <dbReference type="ARBA" id="ARBA00022777"/>
    </source>
</evidence>
<keyword evidence="3" id="KW-0418">Kinase</keyword>
<evidence type="ECO:0000313" key="5">
    <source>
        <dbReference type="EMBL" id="CAL5131673.1"/>
    </source>
</evidence>
<dbReference type="InterPro" id="IPR000850">
    <property type="entry name" value="Adenylat/UMP-CMP_kin"/>
</dbReference>
<comment type="caution">
    <text evidence="5">The sequence shown here is derived from an EMBL/GenBank/DDBJ whole genome shotgun (WGS) entry which is preliminary data.</text>
</comment>
<proteinExistence type="predicted"/>
<name>A0AAV2T5E6_CALDB</name>
<feature type="compositionally biased region" description="Basic and acidic residues" evidence="4">
    <location>
        <begin position="87"/>
        <end position="101"/>
    </location>
</feature>
<accession>A0AAV2T5E6</accession>
<reference evidence="5" key="1">
    <citation type="submission" date="2024-06" db="EMBL/GenBank/DDBJ databases">
        <authorList>
            <person name="Liu X."/>
            <person name="Lenzi L."/>
            <person name="Haldenby T S."/>
            <person name="Uol C."/>
        </authorList>
    </citation>
    <scope>NUCLEOTIDE SEQUENCE</scope>
</reference>
<evidence type="ECO:0000256" key="2">
    <source>
        <dbReference type="ARBA" id="ARBA00022741"/>
    </source>
</evidence>
<protein>
    <recommendedName>
        <fullName evidence="7">Adenylate kinase</fullName>
    </recommendedName>
</protein>
<dbReference type="GO" id="GO:0019205">
    <property type="term" value="F:nucleobase-containing compound kinase activity"/>
    <property type="evidence" value="ECO:0007669"/>
    <property type="project" value="InterPro"/>
</dbReference>
<feature type="compositionally biased region" description="Basic and acidic residues" evidence="4">
    <location>
        <begin position="378"/>
        <end position="390"/>
    </location>
</feature>
<keyword evidence="1" id="KW-0808">Transferase</keyword>
<keyword evidence="2" id="KW-0547">Nucleotide-binding</keyword>
<feature type="region of interest" description="Disordered" evidence="4">
    <location>
        <begin position="40"/>
        <end position="101"/>
    </location>
</feature>